<gene>
    <name evidence="2" type="ORF">H8S77_21420</name>
</gene>
<dbReference type="Gene3D" id="3.80.10.10">
    <property type="entry name" value="Ribonuclease Inhibitor"/>
    <property type="match status" value="2"/>
</dbReference>
<dbReference type="PANTHER" id="PTHR35596">
    <property type="entry name" value="DUF2263 DOMAIN-CONTAINING PROTEIN"/>
    <property type="match status" value="1"/>
</dbReference>
<dbReference type="Pfam" id="PF13306">
    <property type="entry name" value="LRR_5"/>
    <property type="match status" value="3"/>
</dbReference>
<dbReference type="InterPro" id="IPR019261">
    <property type="entry name" value="PARG_cat_microbial"/>
</dbReference>
<dbReference type="NCBIfam" id="TIGR02452">
    <property type="entry name" value="TIGR02452 family protein"/>
    <property type="match status" value="1"/>
</dbReference>
<comment type="caution">
    <text evidence="2">The sequence shown here is derived from an EMBL/GenBank/DDBJ whole genome shotgun (WGS) entry which is preliminary data.</text>
</comment>
<dbReference type="InterPro" id="IPR032675">
    <property type="entry name" value="LRR_dom_sf"/>
</dbReference>
<reference evidence="2 3" key="1">
    <citation type="submission" date="2020-08" db="EMBL/GenBank/DDBJ databases">
        <title>Genome public.</title>
        <authorList>
            <person name="Liu C."/>
            <person name="Sun Q."/>
        </authorList>
    </citation>
    <scope>NUCLEOTIDE SEQUENCE [LARGE SCALE GENOMIC DNA]</scope>
    <source>
        <strain evidence="2 3">BX2</strain>
    </source>
</reference>
<dbReference type="Gene3D" id="3.40.220.10">
    <property type="entry name" value="Leucine Aminopeptidase, subunit E, domain 1"/>
    <property type="match status" value="1"/>
</dbReference>
<accession>A0ABR7E8E0</accession>
<organism evidence="2 3">
    <name type="scientific">Parabacteroides segnis</name>
    <dbReference type="NCBI Taxonomy" id="2763058"/>
    <lineage>
        <taxon>Bacteria</taxon>
        <taxon>Pseudomonadati</taxon>
        <taxon>Bacteroidota</taxon>
        <taxon>Bacteroidia</taxon>
        <taxon>Bacteroidales</taxon>
        <taxon>Tannerellaceae</taxon>
        <taxon>Parabacteroides</taxon>
    </lineage>
</organism>
<name>A0ABR7E8E0_9BACT</name>
<dbReference type="InterPro" id="IPR012664">
    <property type="entry name" value="CHP02452"/>
</dbReference>
<feature type="domain" description="Microbial-type PARG catalytic" evidence="1">
    <location>
        <begin position="228"/>
        <end position="373"/>
    </location>
</feature>
<dbReference type="InterPro" id="IPR026906">
    <property type="entry name" value="LRR_5"/>
</dbReference>
<dbReference type="Pfam" id="PF10021">
    <property type="entry name" value="PARG_cat_microb"/>
    <property type="match status" value="1"/>
</dbReference>
<dbReference type="Proteomes" id="UP000644010">
    <property type="component" value="Unassembled WGS sequence"/>
</dbReference>
<dbReference type="EMBL" id="JACOOI010000031">
    <property type="protein sequence ID" value="MBC5645448.1"/>
    <property type="molecule type" value="Genomic_DNA"/>
</dbReference>
<dbReference type="InterPro" id="IPR043472">
    <property type="entry name" value="Macro_dom-like"/>
</dbReference>
<keyword evidence="3" id="KW-1185">Reference proteome</keyword>
<evidence type="ECO:0000259" key="1">
    <source>
        <dbReference type="Pfam" id="PF10021"/>
    </source>
</evidence>
<evidence type="ECO:0000313" key="2">
    <source>
        <dbReference type="EMBL" id="MBC5645448.1"/>
    </source>
</evidence>
<protein>
    <submittedName>
        <fullName evidence="2">TIGR02452 family protein</fullName>
    </submittedName>
</protein>
<dbReference type="SUPFAM" id="SSF52949">
    <property type="entry name" value="Macro domain-like"/>
    <property type="match status" value="1"/>
</dbReference>
<dbReference type="RefSeq" id="WP_186961111.1">
    <property type="nucleotide sequence ID" value="NZ_JACOOI010000031.1"/>
</dbReference>
<dbReference type="PANTHER" id="PTHR35596:SF1">
    <property type="entry name" value="MICROBIAL-TYPE PARG CATALYTIC DOMAIN-CONTAINING PROTEIN"/>
    <property type="match status" value="1"/>
</dbReference>
<sequence length="654" mass="74252">MEFIIKGNCLVDIKNPELDIHIPEGITSLGPDVFNEGKNMKNIYFPSTLVECKGERVLLFRYAENLIVSAGNPKFKSDGGVLFSKDGKVLVNCPMGKKGKYIIPKGAKIIAQRAFSCSSLNEVILPNSLENIESEAFSDSMIEWIKIPSNVKHIGKDAFIGEYSSNSIIVTPYSYAYRYAKDNDLIYNCESVNNEIVWSDYSWVKQFENAGNRLDRGTCRDLRKNVFENTVEIVKTGSYMTTHGRIVQLNLNRHLTKQTELYDKEIHPVHKGPLYKTEIAAINLDCLEFARKVVAVDDNVSVLNMASRQNPGGGVFSGAGAQEEYLFRCTDYYRSLFQYGSFSLSYGVPASLKQYPLDRNFGGCFSPDVTVFRSSEENGYRLLRHPWKVNIIAVPGMNRPKLIYQNGEWRIDDHLVECVKNKIRTIFRIAVLHGQQTLILGALGCGAFANPPKHIAELFKEVLNEYEFNHVFRRIFFVIKEDYNSHGRNFKPFKDIFGEFSPLQPLTSELLLSFNCSNDVDRTKISKILHRERCGNNLYWTLYSDGLLSISGTGKMPDYINHLDCYFGEGQAPWIGCERYGVIPHILRIEEGITHVGANAFESFSCLRMVYLPQTLESIGDLAFYACFNIEQINKPVKLFYIAPDAFREAGKQI</sequence>
<proteinExistence type="predicted"/>
<evidence type="ECO:0000313" key="3">
    <source>
        <dbReference type="Proteomes" id="UP000644010"/>
    </source>
</evidence>